<sequence>MTITCTCEATITSPGRFLCGACETRLHAELGRVPEILEELDVEVTRQAVKAASPGAGGAEGAGYDLVASEIRQDITRILTGLERLVSGAVGPSVVVRRRVARIRHHLPAAVKNASITGYAYDLTEQLHRAVQKIDRHPERVTYGACHCGGPLIAHRGTEYVPCRYCGTAYRAEALEEVRREAVLDELSGQALRMRDLAAALEMMGHAVSPSTLYRWAAAGKLADQGGRTYLVDDALDLAEQVEMRAA</sequence>
<dbReference type="EMBL" id="JANAFB010000017">
    <property type="protein sequence ID" value="MCP3426014.1"/>
    <property type="molecule type" value="Genomic_DNA"/>
</dbReference>
<name>A0A9X2HAG1_9MICC</name>
<comment type="caution">
    <text evidence="1">The sequence shown here is derived from an EMBL/GenBank/DDBJ whole genome shotgun (WGS) entry which is preliminary data.</text>
</comment>
<reference evidence="1" key="1">
    <citation type="submission" date="2022-06" db="EMBL/GenBank/DDBJ databases">
        <title>Rothia sp. isolated from sandalwood seedling.</title>
        <authorList>
            <person name="Tuikhar N."/>
            <person name="Kirdat K."/>
            <person name="Thorat V."/>
            <person name="Swetha P."/>
            <person name="Padma S."/>
            <person name="Sundararaj R."/>
            <person name="Yadav A."/>
        </authorList>
    </citation>
    <scope>NUCLEOTIDE SEQUENCE</scope>
    <source>
        <strain evidence="1">AR01</strain>
    </source>
</reference>
<protein>
    <submittedName>
        <fullName evidence="1">Uncharacterized protein</fullName>
    </submittedName>
</protein>
<evidence type="ECO:0000313" key="1">
    <source>
        <dbReference type="EMBL" id="MCP3426014.1"/>
    </source>
</evidence>
<gene>
    <name evidence="1" type="ORF">NBM05_08365</name>
</gene>
<evidence type="ECO:0000313" key="2">
    <source>
        <dbReference type="Proteomes" id="UP001139502"/>
    </source>
</evidence>
<accession>A0A9X2HAG1</accession>
<organism evidence="1 2">
    <name type="scientific">Rothia santali</name>
    <dbReference type="NCBI Taxonomy" id="2949643"/>
    <lineage>
        <taxon>Bacteria</taxon>
        <taxon>Bacillati</taxon>
        <taxon>Actinomycetota</taxon>
        <taxon>Actinomycetes</taxon>
        <taxon>Micrococcales</taxon>
        <taxon>Micrococcaceae</taxon>
        <taxon>Rothia</taxon>
    </lineage>
</organism>
<keyword evidence="2" id="KW-1185">Reference proteome</keyword>
<dbReference type="RefSeq" id="WP_254166495.1">
    <property type="nucleotide sequence ID" value="NZ_JANAFB010000017.1"/>
</dbReference>
<dbReference type="Proteomes" id="UP001139502">
    <property type="component" value="Unassembled WGS sequence"/>
</dbReference>
<proteinExistence type="predicted"/>
<dbReference type="AlphaFoldDB" id="A0A9X2HAG1"/>